<evidence type="ECO:0000313" key="2">
    <source>
        <dbReference type="Proteomes" id="UP001497700"/>
    </source>
</evidence>
<name>A0ACB9YH67_9PEZI</name>
<comment type="caution">
    <text evidence="1">The sequence shown here is derived from an EMBL/GenBank/DDBJ whole genome shotgun (WGS) entry which is preliminary data.</text>
</comment>
<proteinExistence type="predicted"/>
<gene>
    <name evidence="1" type="ORF">F4820DRAFT_441722</name>
</gene>
<keyword evidence="2" id="KW-1185">Reference proteome</keyword>
<dbReference type="EMBL" id="MU393690">
    <property type="protein sequence ID" value="KAI4858774.1"/>
    <property type="molecule type" value="Genomic_DNA"/>
</dbReference>
<dbReference type="Proteomes" id="UP001497700">
    <property type="component" value="Unassembled WGS sequence"/>
</dbReference>
<organism evidence="1 2">
    <name type="scientific">Hypoxylon rubiginosum</name>
    <dbReference type="NCBI Taxonomy" id="110542"/>
    <lineage>
        <taxon>Eukaryota</taxon>
        <taxon>Fungi</taxon>
        <taxon>Dikarya</taxon>
        <taxon>Ascomycota</taxon>
        <taxon>Pezizomycotina</taxon>
        <taxon>Sordariomycetes</taxon>
        <taxon>Xylariomycetidae</taxon>
        <taxon>Xylariales</taxon>
        <taxon>Hypoxylaceae</taxon>
        <taxon>Hypoxylon</taxon>
    </lineage>
</organism>
<protein>
    <submittedName>
        <fullName evidence="1">Uncharacterized protein</fullName>
    </submittedName>
</protein>
<reference evidence="1 2" key="1">
    <citation type="journal article" date="2022" name="New Phytol.">
        <title>Ecological generalism drives hyperdiversity of secondary metabolite gene clusters in xylarialean endophytes.</title>
        <authorList>
            <person name="Franco M.E.E."/>
            <person name="Wisecaver J.H."/>
            <person name="Arnold A.E."/>
            <person name="Ju Y.M."/>
            <person name="Slot J.C."/>
            <person name="Ahrendt S."/>
            <person name="Moore L.P."/>
            <person name="Eastman K.E."/>
            <person name="Scott K."/>
            <person name="Konkel Z."/>
            <person name="Mondo S.J."/>
            <person name="Kuo A."/>
            <person name="Hayes R.D."/>
            <person name="Haridas S."/>
            <person name="Andreopoulos B."/>
            <person name="Riley R."/>
            <person name="LaButti K."/>
            <person name="Pangilinan J."/>
            <person name="Lipzen A."/>
            <person name="Amirebrahimi M."/>
            <person name="Yan J."/>
            <person name="Adam C."/>
            <person name="Keymanesh K."/>
            <person name="Ng V."/>
            <person name="Louie K."/>
            <person name="Northen T."/>
            <person name="Drula E."/>
            <person name="Henrissat B."/>
            <person name="Hsieh H.M."/>
            <person name="Youens-Clark K."/>
            <person name="Lutzoni F."/>
            <person name="Miadlikowska J."/>
            <person name="Eastwood D.C."/>
            <person name="Hamelin R.C."/>
            <person name="Grigoriev I.V."/>
            <person name="U'Ren J.M."/>
        </authorList>
    </citation>
    <scope>NUCLEOTIDE SEQUENCE [LARGE SCALE GENOMIC DNA]</scope>
    <source>
        <strain evidence="1 2">CBS 119005</strain>
    </source>
</reference>
<accession>A0ACB9YH67</accession>
<sequence length="423" mass="47660">MPSRRSLPTLNIFSRRSAPASSTSSPSSTQSFSALVTPPARLHLRNILPTCPDGMPTPPPPPRVPYPWLWQCHSCSTVYQIGCTRRCLVCSHEYCVSPPPPRRGTKRRRRSSGTCASEFDYNGWADWGAWRRKVMGLEAAGRSERIQREQAFATRMHNCMVDCDYPSQCHHERYRLHTEAVEKKLLEAVTEKPQSPPIVASVPMNPDDELLLNEAIEVREYEDVGDEQKSPTSPKSPLRQTSFFLFDDPDEVDVPDEEEKPQVDNEGRKKRKTKTPKNQRSMGEQDEADHSAVDINDMTLQRLIEEDGKMMPLEFLEANVVARCRSRMSNREHPKHSGKLTVRNLTDADKEDEWDHSSDSDSDTSSSLSPTSSSCSDGEWLSASELTSASEDSSTRANRGESDDETDEELDALVAAEKSFLRD</sequence>
<evidence type="ECO:0000313" key="1">
    <source>
        <dbReference type="EMBL" id="KAI4858774.1"/>
    </source>
</evidence>